<dbReference type="Proteomes" id="UP000501346">
    <property type="component" value="Chromosome SeIV-SeII"/>
</dbReference>
<name>A0A6C1E442_SACPS</name>
<dbReference type="SUPFAM" id="SSF81901">
    <property type="entry name" value="HCP-like"/>
    <property type="match status" value="1"/>
</dbReference>
<dbReference type="EMBL" id="CP049001">
    <property type="protein sequence ID" value="QID84106.1"/>
    <property type="molecule type" value="Genomic_DNA"/>
</dbReference>
<reference evidence="1 2" key="1">
    <citation type="journal article" date="2019" name="BMC Genomics">
        <title>Chromosome level assembly and comparative genome analysis confirm lager-brewing yeasts originated from a single hybridization.</title>
        <authorList>
            <person name="Salazar A.N."/>
            <person name="Gorter de Vries A.R."/>
            <person name="van den Broek M."/>
            <person name="Brouwers N."/>
            <person name="de la Torre Cortes P."/>
            <person name="Kuijpers N.G.A."/>
            <person name="Daran J.G."/>
            <person name="Abeel T."/>
        </authorList>
    </citation>
    <scope>NUCLEOTIDE SEQUENCE [LARGE SCALE GENOMIC DNA]</scope>
    <source>
        <strain evidence="1 2">CBS 1483</strain>
    </source>
</reference>
<sequence length="349" mass="40808">MQRFASRLVSAPRIPNKFLDCFPRKRTVNKILFQLDTRLTYNEMYPIFVQVSQLTDKDSISWKKKYPYLRSSDIMQMRNVLITLRMQNKFVHKDVLAMGNKLLNVAAELGNNDAISILSFNVVQAQENNTTKDNDQNDVETANRFIKELYARNHHLTIKLIGDTFLKNKAYKKAEKYYKEFLKLENNTKLAGEVYGNLGEIQIKQVNGFLKAEKSWLKCIELLELERSSRWYFLLAKLYSSSEPLRAKPLLESCASIGFKECFKTLGFLELNYFQNYERAKEWFKLGMEITDLECFLGFFDCSLKLKDIGSAKNCLKSLKTFENDDNKKVIIDAFLESRKDSMELLQRK</sequence>
<protein>
    <submittedName>
        <fullName evidence="1">Protein mss2, mitochondrial</fullName>
    </submittedName>
</protein>
<keyword evidence="2" id="KW-1185">Reference proteome</keyword>
<dbReference type="AlphaFoldDB" id="A0A6C1E442"/>
<proteinExistence type="predicted"/>
<evidence type="ECO:0000313" key="2">
    <source>
        <dbReference type="Proteomes" id="UP000501346"/>
    </source>
</evidence>
<dbReference type="OrthoDB" id="1658288at2759"/>
<evidence type="ECO:0000313" key="1">
    <source>
        <dbReference type="EMBL" id="QID84106.1"/>
    </source>
</evidence>
<dbReference type="Gene3D" id="1.25.40.10">
    <property type="entry name" value="Tetratricopeptide repeat domain"/>
    <property type="match status" value="1"/>
</dbReference>
<organism evidence="1 2">
    <name type="scientific">Saccharomyces pastorianus</name>
    <name type="common">Lager yeast</name>
    <name type="synonym">Saccharomyces cerevisiae x Saccharomyces eubayanus</name>
    <dbReference type="NCBI Taxonomy" id="27292"/>
    <lineage>
        <taxon>Eukaryota</taxon>
        <taxon>Fungi</taxon>
        <taxon>Dikarya</taxon>
        <taxon>Ascomycota</taxon>
        <taxon>Saccharomycotina</taxon>
        <taxon>Saccharomycetes</taxon>
        <taxon>Saccharomycetales</taxon>
        <taxon>Saccharomycetaceae</taxon>
        <taxon>Saccharomyces</taxon>
    </lineage>
</organism>
<accession>A0A6C1E442</accession>
<gene>
    <name evidence="1" type="primary">MSS2_2</name>
    <name evidence="1" type="ORF">GRS66_006597</name>
</gene>
<dbReference type="InterPro" id="IPR011990">
    <property type="entry name" value="TPR-like_helical_dom_sf"/>
</dbReference>